<dbReference type="GO" id="GO:0000086">
    <property type="term" value="P:G2/M transition of mitotic cell cycle"/>
    <property type="evidence" value="ECO:0007669"/>
    <property type="project" value="EnsemblFungi"/>
</dbReference>
<sequence>MSSLSFDTSSFFVQGLASSLSKRLLDEPDNSLLLNVAPSGRQAKRNAQQINYSEEYNDDFDFEDSPSSNQTKTTITTNQQQSNVQKSAPARNTPYFRVLDDEQRLNELAYKNDVLIPIKLSIENANSTHKLVDFFMWNLTESLITPYQFADILCNDLELPNSMNSQIAESIVQQIDDYNYASNLQLPSNVPCVVIIDLSVSLNKHLFQDKFEWDLNGNGVTPEDFARIVVADMGFSLEFYPAISHALHEIIIRVKKEIVDGTYNNEIHNFHQVRGLIFERGIRIFTESSIQNGNDHWEPIVEILTPSEIERRENERIRNLRRLKRENMRRDYDDFGPNKRRNVTVRRKFDELDGTWKNM</sequence>
<reference evidence="7 8" key="1">
    <citation type="journal article" date="2007" name="Nat. Biotechnol.">
        <title>Genome sequence of the lignocellulose-bioconverting and xylose-fermenting yeast Pichia stipitis.</title>
        <authorList>
            <person name="Jeffries T.W."/>
            <person name="Grigoriev I.V."/>
            <person name="Grimwood J."/>
            <person name="Laplaza J.M."/>
            <person name="Aerts A."/>
            <person name="Salamov A."/>
            <person name="Schmutz J."/>
            <person name="Lindquist E."/>
            <person name="Dehal P."/>
            <person name="Shapiro H."/>
            <person name="Jin Y.S."/>
            <person name="Passoth V."/>
            <person name="Richardson P.M."/>
        </authorList>
    </citation>
    <scope>NUCLEOTIDE SEQUENCE [LARGE SCALE GENOMIC DNA]</scope>
    <source>
        <strain evidence="8">ATCC 58785 / CBS 6054 / NBRC 10063 / NRRL Y-11545</strain>
    </source>
</reference>
<dbReference type="HOGENOM" id="CLU_014421_4_0_1"/>
<evidence type="ECO:0000313" key="8">
    <source>
        <dbReference type="Proteomes" id="UP000002258"/>
    </source>
</evidence>
<keyword evidence="5" id="KW-0539">Nucleus</keyword>
<evidence type="ECO:0000256" key="6">
    <source>
        <dbReference type="SAM" id="MobiDB-lite"/>
    </source>
</evidence>
<dbReference type="GO" id="GO:0000228">
    <property type="term" value="C:nuclear chromosome"/>
    <property type="evidence" value="ECO:0007669"/>
    <property type="project" value="InterPro"/>
</dbReference>
<dbReference type="GO" id="GO:0033262">
    <property type="term" value="P:regulation of nuclear cell cycle DNA replication"/>
    <property type="evidence" value="ECO:0007669"/>
    <property type="project" value="EnsemblFungi"/>
</dbReference>
<dbReference type="GeneID" id="4837138"/>
<dbReference type="PANTHER" id="PTHR10019">
    <property type="entry name" value="SNF5"/>
    <property type="match status" value="1"/>
</dbReference>
<dbReference type="KEGG" id="pic:PICST_41273"/>
<comment type="subcellular location">
    <subcellularLocation>
        <location evidence="1">Nucleus</location>
    </subcellularLocation>
</comment>
<accession>A3LPL9</accession>
<dbReference type="Proteomes" id="UP000002258">
    <property type="component" value="Chromosome 2"/>
</dbReference>
<dbReference type="GO" id="GO:0006368">
    <property type="term" value="P:transcription elongation by RNA polymerase II"/>
    <property type="evidence" value="ECO:0007669"/>
    <property type="project" value="EnsemblFungi"/>
</dbReference>
<keyword evidence="8" id="KW-1185">Reference proteome</keyword>
<gene>
    <name evidence="7" type="primary">SFH1</name>
    <name evidence="7" type="ORF">PICST_41273</name>
</gene>
<evidence type="ECO:0000256" key="2">
    <source>
        <dbReference type="ARBA" id="ARBA00010239"/>
    </source>
</evidence>
<dbReference type="STRING" id="322104.A3LPL9"/>
<organism evidence="7 8">
    <name type="scientific">Scheffersomyces stipitis (strain ATCC 58785 / CBS 6054 / NBRC 10063 / NRRL Y-11545)</name>
    <name type="common">Yeast</name>
    <name type="synonym">Pichia stipitis</name>
    <dbReference type="NCBI Taxonomy" id="322104"/>
    <lineage>
        <taxon>Eukaryota</taxon>
        <taxon>Fungi</taxon>
        <taxon>Dikarya</taxon>
        <taxon>Ascomycota</taxon>
        <taxon>Saccharomycotina</taxon>
        <taxon>Pichiomycetes</taxon>
        <taxon>Debaryomycetaceae</taxon>
        <taxon>Scheffersomyces</taxon>
    </lineage>
</organism>
<dbReference type="OMA" id="MWNLNES"/>
<dbReference type="InterPro" id="IPR006939">
    <property type="entry name" value="SNF5"/>
</dbReference>
<dbReference type="GO" id="GO:0034080">
    <property type="term" value="P:CENP-A containing chromatin assembly"/>
    <property type="evidence" value="ECO:0007669"/>
    <property type="project" value="EnsemblFungi"/>
</dbReference>
<keyword evidence="3" id="KW-0805">Transcription regulation</keyword>
<keyword evidence="4" id="KW-0804">Transcription</keyword>
<evidence type="ECO:0000256" key="5">
    <source>
        <dbReference type="ARBA" id="ARBA00023242"/>
    </source>
</evidence>
<dbReference type="GO" id="GO:0006337">
    <property type="term" value="P:nucleosome disassembly"/>
    <property type="evidence" value="ECO:0007669"/>
    <property type="project" value="EnsemblFungi"/>
</dbReference>
<dbReference type="EMBL" id="CP000496">
    <property type="protein sequence ID" value="ABN65062.2"/>
    <property type="molecule type" value="Genomic_DNA"/>
</dbReference>
<dbReference type="GO" id="GO:0006302">
    <property type="term" value="P:double-strand break repair"/>
    <property type="evidence" value="ECO:0007669"/>
    <property type="project" value="EnsemblFungi"/>
</dbReference>
<dbReference type="AlphaFoldDB" id="A3LPL9"/>
<evidence type="ECO:0000313" key="7">
    <source>
        <dbReference type="EMBL" id="ABN65062.2"/>
    </source>
</evidence>
<protein>
    <submittedName>
        <fullName evidence="7">Chromatin structure remodeling complex protein SFH1 (SNF5 homolog 1)</fullName>
    </submittedName>
</protein>
<dbReference type="InParanoid" id="A3LPL9"/>
<dbReference type="eggNOG" id="KOG1649">
    <property type="taxonomic scope" value="Eukaryota"/>
</dbReference>
<dbReference type="GO" id="GO:0016586">
    <property type="term" value="C:RSC-type complex"/>
    <property type="evidence" value="ECO:0007669"/>
    <property type="project" value="EnsemblFungi"/>
</dbReference>
<dbReference type="GO" id="GO:0007059">
    <property type="term" value="P:chromosome segregation"/>
    <property type="evidence" value="ECO:0007669"/>
    <property type="project" value="EnsemblFungi"/>
</dbReference>
<feature type="region of interest" description="Disordered" evidence="6">
    <location>
        <begin position="58"/>
        <end position="93"/>
    </location>
</feature>
<evidence type="ECO:0000256" key="3">
    <source>
        <dbReference type="ARBA" id="ARBA00023015"/>
    </source>
</evidence>
<evidence type="ECO:0000256" key="4">
    <source>
        <dbReference type="ARBA" id="ARBA00023163"/>
    </source>
</evidence>
<name>A3LPL9_PICST</name>
<dbReference type="OrthoDB" id="10258327at2759"/>
<proteinExistence type="inferred from homology"/>
<dbReference type="Pfam" id="PF04855">
    <property type="entry name" value="SNF5"/>
    <property type="match status" value="1"/>
</dbReference>
<dbReference type="RefSeq" id="XP_001383091.2">
    <property type="nucleotide sequence ID" value="XM_001383054.1"/>
</dbReference>
<dbReference type="FunCoup" id="A3LPL9">
    <property type="interactions" value="227"/>
</dbReference>
<evidence type="ECO:0000256" key="1">
    <source>
        <dbReference type="ARBA" id="ARBA00004123"/>
    </source>
</evidence>
<comment type="similarity">
    <text evidence="2">Belongs to the SNF5 family.</text>
</comment>
<dbReference type="GO" id="GO:0031491">
    <property type="term" value="F:nucleosome binding"/>
    <property type="evidence" value="ECO:0007669"/>
    <property type="project" value="EnsemblFungi"/>
</dbReference>
<feature type="compositionally biased region" description="Low complexity" evidence="6">
    <location>
        <begin position="67"/>
        <end position="85"/>
    </location>
</feature>